<evidence type="ECO:0000256" key="2">
    <source>
        <dbReference type="ARBA" id="ARBA00010799"/>
    </source>
</evidence>
<evidence type="ECO:0000256" key="6">
    <source>
        <dbReference type="ARBA" id="ARBA00022989"/>
    </source>
</evidence>
<evidence type="ECO:0000256" key="4">
    <source>
        <dbReference type="ARBA" id="ARBA00022692"/>
    </source>
</evidence>
<keyword evidence="9" id="KW-1185">Reference proteome</keyword>
<dbReference type="GO" id="GO:0043529">
    <property type="term" value="C:GET complex"/>
    <property type="evidence" value="ECO:0007669"/>
    <property type="project" value="TreeGrafter"/>
</dbReference>
<dbReference type="EMBL" id="KE720780">
    <property type="protein sequence ID" value="ERF76151.1"/>
    <property type="molecule type" value="Genomic_DNA"/>
</dbReference>
<evidence type="ECO:0000313" key="9">
    <source>
        <dbReference type="Proteomes" id="UP000019373"/>
    </source>
</evidence>
<gene>
    <name evidence="8" type="ORF">EPUS_01485</name>
</gene>
<evidence type="ECO:0000256" key="5">
    <source>
        <dbReference type="ARBA" id="ARBA00022824"/>
    </source>
</evidence>
<protein>
    <submittedName>
        <fullName evidence="8">Uncharacterized protein</fullName>
    </submittedName>
</protein>
<dbReference type="PANTHER" id="PTHR42650:SF1">
    <property type="entry name" value="GUIDED ENTRY OF TAIL-ANCHORED PROTEINS FACTOR 1"/>
    <property type="match status" value="1"/>
</dbReference>
<dbReference type="GeneID" id="19236541"/>
<dbReference type="InterPro" id="IPR028945">
    <property type="entry name" value="Get1"/>
</dbReference>
<dbReference type="HOGENOM" id="CLU_1876594_0_0_1"/>
<dbReference type="GO" id="GO:0043495">
    <property type="term" value="F:protein-membrane adaptor activity"/>
    <property type="evidence" value="ECO:0007669"/>
    <property type="project" value="TreeGrafter"/>
</dbReference>
<dbReference type="InterPro" id="IPR029012">
    <property type="entry name" value="Helix_hairpin_bin_sf"/>
</dbReference>
<keyword evidence="3" id="KW-0813">Transport</keyword>
<evidence type="ECO:0000256" key="3">
    <source>
        <dbReference type="ARBA" id="ARBA00022448"/>
    </source>
</evidence>
<accession>U1GVQ8</accession>
<reference evidence="9" key="1">
    <citation type="journal article" date="2014" name="BMC Genomics">
        <title>Genome characteristics reveal the impact of lichenization on lichen-forming fungus Endocarpon pusillum Hedwig (Verrucariales, Ascomycota).</title>
        <authorList>
            <person name="Wang Y.-Y."/>
            <person name="Liu B."/>
            <person name="Zhang X.-Y."/>
            <person name="Zhou Q.-M."/>
            <person name="Zhang T."/>
            <person name="Li H."/>
            <person name="Yu Y.-F."/>
            <person name="Zhang X.-L."/>
            <person name="Hao X.-Y."/>
            <person name="Wang M."/>
            <person name="Wang L."/>
            <person name="Wei J.-C."/>
        </authorList>
    </citation>
    <scope>NUCLEOTIDE SEQUENCE [LARGE SCALE GENOMIC DNA]</scope>
    <source>
        <strain evidence="9">Z07020 / HMAS-L-300199</strain>
    </source>
</reference>
<dbReference type="eggNOG" id="KOG4253">
    <property type="taxonomic scope" value="Eukaryota"/>
</dbReference>
<proteinExistence type="inferred from homology"/>
<dbReference type="GO" id="GO:0005789">
    <property type="term" value="C:endoplasmic reticulum membrane"/>
    <property type="evidence" value="ECO:0007669"/>
    <property type="project" value="UniProtKB-SubCell"/>
</dbReference>
<dbReference type="Gene3D" id="1.10.287.660">
    <property type="entry name" value="Helix hairpin bin"/>
    <property type="match status" value="1"/>
</dbReference>
<keyword evidence="4" id="KW-0812">Transmembrane</keyword>
<dbReference type="PANTHER" id="PTHR42650">
    <property type="entry name" value="TAIL-ANCHORED PROTEIN INSERTION RECEPTOR WRB"/>
    <property type="match status" value="1"/>
</dbReference>
<dbReference type="RefSeq" id="XP_007786617.1">
    <property type="nucleotide sequence ID" value="XM_007788427.1"/>
</dbReference>
<organism evidence="8 9">
    <name type="scientific">Endocarpon pusillum (strain Z07020 / HMAS-L-300199)</name>
    <name type="common">Lichen-forming fungus</name>
    <dbReference type="NCBI Taxonomy" id="1263415"/>
    <lineage>
        <taxon>Eukaryota</taxon>
        <taxon>Fungi</taxon>
        <taxon>Dikarya</taxon>
        <taxon>Ascomycota</taxon>
        <taxon>Pezizomycotina</taxon>
        <taxon>Eurotiomycetes</taxon>
        <taxon>Chaetothyriomycetidae</taxon>
        <taxon>Verrucariales</taxon>
        <taxon>Verrucariaceae</taxon>
        <taxon>Endocarpon</taxon>
    </lineage>
</organism>
<comment type="similarity">
    <text evidence="2">Belongs to the WRB/GET1 family.</text>
</comment>
<evidence type="ECO:0000256" key="1">
    <source>
        <dbReference type="ARBA" id="ARBA00004477"/>
    </source>
</evidence>
<dbReference type="GO" id="GO:0071816">
    <property type="term" value="P:tail-anchored membrane protein insertion into ER membrane"/>
    <property type="evidence" value="ECO:0007669"/>
    <property type="project" value="InterPro"/>
</dbReference>
<dbReference type="AlphaFoldDB" id="U1GVQ8"/>
<keyword evidence="5" id="KW-0256">Endoplasmic reticulum</keyword>
<keyword evidence="7" id="KW-0472">Membrane</keyword>
<dbReference type="Proteomes" id="UP000019373">
    <property type="component" value="Unassembled WGS sequence"/>
</dbReference>
<sequence length="144" mass="16744">MPTLLLTIFLIQLSIHLINTIGASTLNELLWTLYTRAPLSTTSQPMHEQTRLRREVVRLKREMAATSAQDNFARWAKIRREHDKALARHDELAATNNSFRSKFNTYASATRWISTNGLRLFLQFWHARTAVFRLPLKLVLINLD</sequence>
<dbReference type="OrthoDB" id="69461at2759"/>
<comment type="subcellular location">
    <subcellularLocation>
        <location evidence="1">Endoplasmic reticulum membrane</location>
        <topology evidence="1">Multi-pass membrane protein</topology>
    </subcellularLocation>
</comment>
<evidence type="ECO:0000313" key="8">
    <source>
        <dbReference type="EMBL" id="ERF76151.1"/>
    </source>
</evidence>
<evidence type="ECO:0000256" key="7">
    <source>
        <dbReference type="ARBA" id="ARBA00023136"/>
    </source>
</evidence>
<dbReference type="OMA" id="QFWHART"/>
<keyword evidence="6" id="KW-1133">Transmembrane helix</keyword>
<dbReference type="Pfam" id="PF04420">
    <property type="entry name" value="CHD5"/>
    <property type="match status" value="1"/>
</dbReference>
<name>U1GVQ8_ENDPU</name>